<evidence type="ECO:0000313" key="3">
    <source>
        <dbReference type="Proteomes" id="UP001489897"/>
    </source>
</evidence>
<dbReference type="EMBL" id="JAYMRV010000005">
    <property type="protein sequence ID" value="MEM5422845.1"/>
    <property type="molecule type" value="Genomic_DNA"/>
</dbReference>
<name>A0ABU9RS21_9BURK</name>
<dbReference type="InterPro" id="IPR035093">
    <property type="entry name" value="RelE/ParE_toxin_dom_sf"/>
</dbReference>
<organism evidence="2 3">
    <name type="scientific">Paraburkholderia ferrariae</name>
    <dbReference type="NCBI Taxonomy" id="386056"/>
    <lineage>
        <taxon>Bacteria</taxon>
        <taxon>Pseudomonadati</taxon>
        <taxon>Pseudomonadota</taxon>
        <taxon>Betaproteobacteria</taxon>
        <taxon>Burkholderiales</taxon>
        <taxon>Burkholderiaceae</taxon>
        <taxon>Paraburkholderia</taxon>
    </lineage>
</organism>
<dbReference type="Proteomes" id="UP001489897">
    <property type="component" value="Unassembled WGS sequence"/>
</dbReference>
<protein>
    <submittedName>
        <fullName evidence="2">Type II toxin-antitoxin system RelE/ParE family toxin</fullName>
    </submittedName>
</protein>
<gene>
    <name evidence="2" type="ORF">VSR73_17445</name>
</gene>
<dbReference type="RefSeq" id="WP_342947692.1">
    <property type="nucleotide sequence ID" value="NZ_JAYMRV010000005.1"/>
</dbReference>
<accession>A0ABU9RS21</accession>
<sequence>MKAVFLQSARTDMQDIRRYVIAKFGPKAWRETSAKIRDDIEQLEAFPRNGHVPPELAELGSTNYRQIVGGMNRIIYEIDDPMIYIHLIVDTRRDLKDVLARLLLRP</sequence>
<reference evidence="2 3" key="1">
    <citation type="submission" date="2024-01" db="EMBL/GenBank/DDBJ databases">
        <title>The diversity of rhizobia nodulating Mimosa spp. in eleven states of Brazil covering several biomes is determined by host plant, location, and edaphic factors.</title>
        <authorList>
            <person name="Rouws L."/>
            <person name="Barauna A."/>
            <person name="Beukes C."/>
            <person name="De Faria S.M."/>
            <person name="Gross E."/>
            <person name="Dos Reis Junior F.B."/>
            <person name="Simon M."/>
            <person name="Maluk M."/>
            <person name="Odee D.W."/>
            <person name="Kenicer G."/>
            <person name="Young J.P.W."/>
            <person name="Reis V.M."/>
            <person name="Zilli J."/>
            <person name="James E.K."/>
        </authorList>
    </citation>
    <scope>NUCLEOTIDE SEQUENCE [LARGE SCALE GENOMIC DNA]</scope>
    <source>
        <strain evidence="2 3">JPY167</strain>
    </source>
</reference>
<keyword evidence="3" id="KW-1185">Reference proteome</keyword>
<dbReference type="InterPro" id="IPR007712">
    <property type="entry name" value="RelE/ParE_toxin"/>
</dbReference>
<keyword evidence="1" id="KW-1277">Toxin-antitoxin system</keyword>
<comment type="caution">
    <text evidence="2">The sequence shown here is derived from an EMBL/GenBank/DDBJ whole genome shotgun (WGS) entry which is preliminary data.</text>
</comment>
<dbReference type="Pfam" id="PF05016">
    <property type="entry name" value="ParE_toxin"/>
    <property type="match status" value="1"/>
</dbReference>
<evidence type="ECO:0000256" key="1">
    <source>
        <dbReference type="ARBA" id="ARBA00022649"/>
    </source>
</evidence>
<proteinExistence type="predicted"/>
<evidence type="ECO:0000313" key="2">
    <source>
        <dbReference type="EMBL" id="MEM5422845.1"/>
    </source>
</evidence>
<dbReference type="Gene3D" id="3.30.2310.20">
    <property type="entry name" value="RelE-like"/>
    <property type="match status" value="1"/>
</dbReference>